<feature type="active site" description="Proton donor" evidence="10 12">
    <location>
        <position position="106"/>
    </location>
</feature>
<dbReference type="InterPro" id="IPR035587">
    <property type="entry name" value="DUS-like_FMN-bd"/>
</dbReference>
<dbReference type="PANTHER" id="PTHR42907:SF1">
    <property type="entry name" value="FMN-LINKED OXIDOREDUCTASES SUPERFAMILY PROTEIN"/>
    <property type="match status" value="1"/>
</dbReference>
<feature type="binding site" evidence="10 13">
    <location>
        <position position="177"/>
    </location>
    <ligand>
        <name>FMN</name>
        <dbReference type="ChEBI" id="CHEBI:58210"/>
    </ligand>
</feature>
<evidence type="ECO:0000313" key="15">
    <source>
        <dbReference type="EMBL" id="TXS93053.1"/>
    </source>
</evidence>
<name>A0A5C8ZWV1_9GAMM</name>
<evidence type="ECO:0000256" key="4">
    <source>
        <dbReference type="ARBA" id="ARBA00022643"/>
    </source>
</evidence>
<organism evidence="15 16">
    <name type="scientific">Parahaliea maris</name>
    <dbReference type="NCBI Taxonomy" id="2716870"/>
    <lineage>
        <taxon>Bacteria</taxon>
        <taxon>Pseudomonadati</taxon>
        <taxon>Pseudomonadota</taxon>
        <taxon>Gammaproteobacteria</taxon>
        <taxon>Cellvibrionales</taxon>
        <taxon>Halieaceae</taxon>
        <taxon>Parahaliea</taxon>
    </lineage>
</organism>
<dbReference type="GO" id="GO:0010181">
    <property type="term" value="F:FMN binding"/>
    <property type="evidence" value="ECO:0007669"/>
    <property type="project" value="UniProtKB-UniRule"/>
</dbReference>
<evidence type="ECO:0000256" key="5">
    <source>
        <dbReference type="ARBA" id="ARBA00022694"/>
    </source>
</evidence>
<feature type="site" description="Interacts with tRNA; defines subfamily-specific binding signature" evidence="10">
    <location>
        <position position="189"/>
    </location>
</feature>
<evidence type="ECO:0000256" key="2">
    <source>
        <dbReference type="ARBA" id="ARBA00022555"/>
    </source>
</evidence>
<feature type="site" description="Interacts with tRNA; defines subfamily-specific binding signature" evidence="10">
    <location>
        <position position="308"/>
    </location>
</feature>
<feature type="binding site" evidence="10 13">
    <location>
        <begin position="217"/>
        <end position="219"/>
    </location>
    <ligand>
        <name>FMN</name>
        <dbReference type="ChEBI" id="CHEBI:58210"/>
    </ligand>
</feature>
<evidence type="ECO:0000256" key="10">
    <source>
        <dbReference type="HAMAP-Rule" id="MF_02041"/>
    </source>
</evidence>
<evidence type="ECO:0000256" key="6">
    <source>
        <dbReference type="ARBA" id="ARBA00022857"/>
    </source>
</evidence>
<keyword evidence="2 10" id="KW-0820">tRNA-binding</keyword>
<comment type="cofactor">
    <cofactor evidence="1 10 11 13">
        <name>FMN</name>
        <dbReference type="ChEBI" id="CHEBI:58210"/>
    </cofactor>
</comment>
<keyword evidence="16" id="KW-1185">Reference proteome</keyword>
<comment type="catalytic activity">
    <reaction evidence="10">
        <text>5,6-dihydrouridine(20) in tRNA + NADP(+) = uridine(20) in tRNA + NADPH + H(+)</text>
        <dbReference type="Rhea" id="RHEA:53336"/>
        <dbReference type="Rhea" id="RHEA-COMP:13533"/>
        <dbReference type="Rhea" id="RHEA-COMP:13534"/>
        <dbReference type="ChEBI" id="CHEBI:15378"/>
        <dbReference type="ChEBI" id="CHEBI:57783"/>
        <dbReference type="ChEBI" id="CHEBI:58349"/>
        <dbReference type="ChEBI" id="CHEBI:65315"/>
        <dbReference type="ChEBI" id="CHEBI:74443"/>
        <dbReference type="EC" id="1.3.1.91"/>
    </reaction>
</comment>
<dbReference type="Pfam" id="PF01207">
    <property type="entry name" value="Dus"/>
    <property type="match status" value="1"/>
</dbReference>
<keyword evidence="3 10" id="KW-0285">Flavoprotein</keyword>
<accession>A0A5C8ZWV1</accession>
<dbReference type="NCBIfam" id="NF008774">
    <property type="entry name" value="PRK11815.1"/>
    <property type="match status" value="1"/>
</dbReference>
<feature type="binding site" evidence="10 13">
    <location>
        <position position="145"/>
    </location>
    <ligand>
        <name>FMN</name>
        <dbReference type="ChEBI" id="CHEBI:58210"/>
    </ligand>
</feature>
<evidence type="ECO:0000256" key="1">
    <source>
        <dbReference type="ARBA" id="ARBA00001917"/>
    </source>
</evidence>
<comment type="catalytic activity">
    <reaction evidence="10">
        <text>5,6-dihydrouridine(20a) in tRNA + NADP(+) = uridine(20a) in tRNA + NADPH + H(+)</text>
        <dbReference type="Rhea" id="RHEA:53344"/>
        <dbReference type="Rhea" id="RHEA-COMP:13535"/>
        <dbReference type="Rhea" id="RHEA-COMP:13536"/>
        <dbReference type="ChEBI" id="CHEBI:15378"/>
        <dbReference type="ChEBI" id="CHEBI:57783"/>
        <dbReference type="ChEBI" id="CHEBI:58349"/>
        <dbReference type="ChEBI" id="CHEBI:65315"/>
        <dbReference type="ChEBI" id="CHEBI:74443"/>
    </reaction>
</comment>
<dbReference type="PROSITE" id="PS01136">
    <property type="entry name" value="UPF0034"/>
    <property type="match status" value="1"/>
</dbReference>
<dbReference type="PIRSF" id="PIRSF006621">
    <property type="entry name" value="Dus"/>
    <property type="match status" value="1"/>
</dbReference>
<comment type="similarity">
    <text evidence="11">Belongs to the dus family.</text>
</comment>
<dbReference type="NCBIfam" id="TIGR00742">
    <property type="entry name" value="yjbN"/>
    <property type="match status" value="1"/>
</dbReference>
<dbReference type="GO" id="GO:0102266">
    <property type="term" value="F:tRNA-dihydrouridine20a synthase activity"/>
    <property type="evidence" value="ECO:0007669"/>
    <property type="project" value="RHEA"/>
</dbReference>
<dbReference type="Gene3D" id="3.20.20.70">
    <property type="entry name" value="Aldolase class I"/>
    <property type="match status" value="1"/>
</dbReference>
<dbReference type="InterPro" id="IPR013785">
    <property type="entry name" value="Aldolase_TIM"/>
</dbReference>
<gene>
    <name evidence="10 15" type="primary">dusA</name>
    <name evidence="15" type="ORF">FV139_11980</name>
</gene>
<dbReference type="GO" id="GO:0050660">
    <property type="term" value="F:flavin adenine dinucleotide binding"/>
    <property type="evidence" value="ECO:0007669"/>
    <property type="project" value="InterPro"/>
</dbReference>
<dbReference type="InterPro" id="IPR001269">
    <property type="entry name" value="DUS_fam"/>
</dbReference>
<comment type="catalytic activity">
    <reaction evidence="10">
        <text>5,6-dihydrouridine(20a) in tRNA + NAD(+) = uridine(20a) in tRNA + NADH + H(+)</text>
        <dbReference type="Rhea" id="RHEA:53348"/>
        <dbReference type="Rhea" id="RHEA-COMP:13535"/>
        <dbReference type="Rhea" id="RHEA-COMP:13536"/>
        <dbReference type="ChEBI" id="CHEBI:15378"/>
        <dbReference type="ChEBI" id="CHEBI:57540"/>
        <dbReference type="ChEBI" id="CHEBI:57945"/>
        <dbReference type="ChEBI" id="CHEBI:65315"/>
        <dbReference type="ChEBI" id="CHEBI:74443"/>
    </reaction>
</comment>
<reference evidence="15 16" key="1">
    <citation type="submission" date="2019-08" db="EMBL/GenBank/DDBJ databases">
        <title>Parahaliea maris sp. nov., isolated from the surface seawater.</title>
        <authorList>
            <person name="Liu Y."/>
        </authorList>
    </citation>
    <scope>NUCLEOTIDE SEQUENCE [LARGE SCALE GENOMIC DNA]</scope>
    <source>
        <strain evidence="15 16">HSLHS9</strain>
    </source>
</reference>
<comment type="function">
    <text evidence="9 10">Catalyzes the synthesis of 5,6-dihydrouridine (D), a modified base found in the D-loop of most tRNAs, via the reduction of the C5-C6 double bond in target uridines. Specifically modifies U20 and U20a in tRNAs.</text>
</comment>
<dbReference type="Proteomes" id="UP000321039">
    <property type="component" value="Unassembled WGS sequence"/>
</dbReference>
<dbReference type="RefSeq" id="WP_148069054.1">
    <property type="nucleotide sequence ID" value="NZ_VRZA01000004.1"/>
</dbReference>
<protein>
    <recommendedName>
        <fullName evidence="10">tRNA-dihydrouridine(20/20a) synthase</fullName>
        <ecNumber evidence="10">1.3.1.91</ecNumber>
    </recommendedName>
    <alternativeName>
        <fullName evidence="10">U20-specific dihydrouridine synthase</fullName>
        <shortName evidence="10">U20-specific Dus</shortName>
    </alternativeName>
    <alternativeName>
        <fullName evidence="10">tRNA-dihydrouridine synthase A</fullName>
    </alternativeName>
</protein>
<keyword evidence="13" id="KW-0547">Nucleotide-binding</keyword>
<dbReference type="EMBL" id="VRZA01000004">
    <property type="protein sequence ID" value="TXS93053.1"/>
    <property type="molecule type" value="Genomic_DNA"/>
</dbReference>
<dbReference type="GO" id="GO:0102264">
    <property type="term" value="F:tRNA-dihydrouridine20 synthase activity"/>
    <property type="evidence" value="ECO:0007669"/>
    <property type="project" value="UniProtKB-EC"/>
</dbReference>
<dbReference type="AlphaFoldDB" id="A0A5C8ZWV1"/>
<dbReference type="SUPFAM" id="SSF51395">
    <property type="entry name" value="FMN-linked oxidoreductases"/>
    <property type="match status" value="1"/>
</dbReference>
<keyword evidence="6 10" id="KW-0521">NADP</keyword>
<feature type="site" description="Interacts with tRNA" evidence="10">
    <location>
        <position position="192"/>
    </location>
</feature>
<keyword evidence="5 10" id="KW-0819">tRNA processing</keyword>
<comment type="catalytic activity">
    <reaction evidence="10">
        <text>5,6-dihydrouridine(20) in tRNA + NAD(+) = uridine(20) in tRNA + NADH + H(+)</text>
        <dbReference type="Rhea" id="RHEA:53340"/>
        <dbReference type="Rhea" id="RHEA-COMP:13533"/>
        <dbReference type="Rhea" id="RHEA-COMP:13534"/>
        <dbReference type="ChEBI" id="CHEBI:15378"/>
        <dbReference type="ChEBI" id="CHEBI:57540"/>
        <dbReference type="ChEBI" id="CHEBI:57945"/>
        <dbReference type="ChEBI" id="CHEBI:65315"/>
        <dbReference type="ChEBI" id="CHEBI:74443"/>
        <dbReference type="EC" id="1.3.1.91"/>
    </reaction>
</comment>
<evidence type="ECO:0000313" key="16">
    <source>
        <dbReference type="Proteomes" id="UP000321039"/>
    </source>
</evidence>
<feature type="site" description="Interacts with tRNA; defines subfamily-specific binding signature" evidence="10">
    <location>
        <position position="305"/>
    </location>
</feature>
<dbReference type="HAMAP" id="MF_02041">
    <property type="entry name" value="DusA_subfam"/>
    <property type="match status" value="1"/>
</dbReference>
<dbReference type="GO" id="GO:0000049">
    <property type="term" value="F:tRNA binding"/>
    <property type="evidence" value="ECO:0007669"/>
    <property type="project" value="UniProtKB-UniRule"/>
</dbReference>
<evidence type="ECO:0000256" key="8">
    <source>
        <dbReference type="ARBA" id="ARBA00023002"/>
    </source>
</evidence>
<dbReference type="CDD" id="cd02801">
    <property type="entry name" value="DUS_like_FMN"/>
    <property type="match status" value="1"/>
</dbReference>
<dbReference type="PANTHER" id="PTHR42907">
    <property type="entry name" value="FMN-LINKED OXIDOREDUCTASES SUPERFAMILY PROTEIN"/>
    <property type="match status" value="1"/>
</dbReference>
<evidence type="ECO:0000256" key="7">
    <source>
        <dbReference type="ARBA" id="ARBA00022884"/>
    </source>
</evidence>
<dbReference type="EC" id="1.3.1.91" evidence="10"/>
<dbReference type="FunFam" id="3.20.20.70:FF:000083">
    <property type="entry name" value="tRNA-dihydrouridine(20/20a) synthase"/>
    <property type="match status" value="1"/>
</dbReference>
<keyword evidence="7 10" id="KW-0694">RNA-binding</keyword>
<proteinExistence type="inferred from homology"/>
<feature type="binding site" evidence="10 13">
    <location>
        <position position="76"/>
    </location>
    <ligand>
        <name>FMN</name>
        <dbReference type="ChEBI" id="CHEBI:58210"/>
    </ligand>
</feature>
<feature type="site" description="Interacts with tRNA" evidence="10">
    <location>
        <position position="103"/>
    </location>
</feature>
<feature type="binding site" evidence="10 13">
    <location>
        <begin position="23"/>
        <end position="25"/>
    </location>
    <ligand>
        <name>FMN</name>
        <dbReference type="ChEBI" id="CHEBI:58210"/>
    </ligand>
</feature>
<evidence type="ECO:0000256" key="12">
    <source>
        <dbReference type="PIRSR" id="PIRSR006621-1"/>
    </source>
</evidence>
<evidence type="ECO:0000256" key="3">
    <source>
        <dbReference type="ARBA" id="ARBA00022630"/>
    </source>
</evidence>
<evidence type="ECO:0000256" key="11">
    <source>
        <dbReference type="PIRNR" id="PIRNR006621"/>
    </source>
</evidence>
<comment type="similarity">
    <text evidence="10">Belongs to the Dus family. DusA subfamily.</text>
</comment>
<dbReference type="Gene3D" id="1.20.120.1460">
    <property type="match status" value="1"/>
</dbReference>
<dbReference type="InterPro" id="IPR004653">
    <property type="entry name" value="DusA"/>
</dbReference>
<keyword evidence="8 10" id="KW-0560">Oxidoreductase</keyword>
<evidence type="ECO:0000256" key="13">
    <source>
        <dbReference type="PIRSR" id="PIRSR006621-2"/>
    </source>
</evidence>
<feature type="binding site" evidence="10 13">
    <location>
        <begin position="239"/>
        <end position="240"/>
    </location>
    <ligand>
        <name>FMN</name>
        <dbReference type="ChEBI" id="CHEBI:58210"/>
    </ligand>
</feature>
<sequence length="341" mass="38435">MTAIPQNPLPGKSPSPWRFCIAPMMDWSDHHCRYFWRLISKQALLYTEMVTTGALIHGDRERFLHYNAEEHPVALQLGGSNPADLARCARWAQEWHYDEVNLNCGCPSDRVQSGMFGACLMAQPALVADCVRAMRDACDIPVTVKHRIGIDDMESYQQMLDFVGPVADAGCEVFIVHARKAWLQGLSPKENREIPPLTYPWVYQMKRDLPHLTVVINGGITALDECQRHLEQVDGVMLGREAYHNPWCLAEVDSTLFGMDKPAPTRDDVMEALLPYVEQQLARGARLNHITRHILGLYQGVPGARRFRRHLSENAYKPEAGIDVLREAIDKVRAPTATTAA</sequence>
<evidence type="ECO:0000259" key="14">
    <source>
        <dbReference type="Pfam" id="PF01207"/>
    </source>
</evidence>
<dbReference type="InterPro" id="IPR018517">
    <property type="entry name" value="tRNA_hU_synthase_CS"/>
</dbReference>
<comment type="caution">
    <text evidence="15">The sequence shown here is derived from an EMBL/GenBank/DDBJ whole genome shotgun (WGS) entry which is preliminary data.</text>
</comment>
<feature type="domain" description="DUS-like FMN-binding" evidence="14">
    <location>
        <begin position="21"/>
        <end position="327"/>
    </location>
</feature>
<evidence type="ECO:0000256" key="9">
    <source>
        <dbReference type="ARBA" id="ARBA00058013"/>
    </source>
</evidence>
<keyword evidence="4 10" id="KW-0288">FMN</keyword>